<evidence type="ECO:0000259" key="2">
    <source>
        <dbReference type="Pfam" id="PF01408"/>
    </source>
</evidence>
<dbReference type="SUPFAM" id="SSF55347">
    <property type="entry name" value="Glyceraldehyde-3-phosphate dehydrogenase-like, C-terminal domain"/>
    <property type="match status" value="1"/>
</dbReference>
<feature type="domain" description="Gfo/Idh/MocA-like oxidoreductase C-terminal" evidence="3">
    <location>
        <begin position="141"/>
        <end position="350"/>
    </location>
</feature>
<dbReference type="AlphaFoldDB" id="A0A6B8RH28"/>
<dbReference type="RefSeq" id="WP_155700224.1">
    <property type="nucleotide sequence ID" value="NZ_CP034235.1"/>
</dbReference>
<gene>
    <name evidence="4" type="ORF">EHS13_10065</name>
</gene>
<name>A0A6B8RH28_9BACL</name>
<dbReference type="EMBL" id="CP034235">
    <property type="protein sequence ID" value="QGQ95207.1"/>
    <property type="molecule type" value="Genomic_DNA"/>
</dbReference>
<organism evidence="4 5">
    <name type="scientific">Paenibacillus psychroresistens</name>
    <dbReference type="NCBI Taxonomy" id="1778678"/>
    <lineage>
        <taxon>Bacteria</taxon>
        <taxon>Bacillati</taxon>
        <taxon>Bacillota</taxon>
        <taxon>Bacilli</taxon>
        <taxon>Bacillales</taxon>
        <taxon>Paenibacillaceae</taxon>
        <taxon>Paenibacillus</taxon>
    </lineage>
</organism>
<feature type="domain" description="Gfo/Idh/MocA-like oxidoreductase N-terminal" evidence="2">
    <location>
        <begin position="4"/>
        <end position="123"/>
    </location>
</feature>
<dbReference type="InterPro" id="IPR052515">
    <property type="entry name" value="Gfo/Idh/MocA_Oxidoreductase"/>
</dbReference>
<dbReference type="OrthoDB" id="9815825at2"/>
<evidence type="ECO:0000313" key="5">
    <source>
        <dbReference type="Proteomes" id="UP000426246"/>
    </source>
</evidence>
<sequence length="350" mass="38622">MRKVRVGIVGIGMIAHMFHIPKYQNHPQVELVAVADIDLERAQKVAGELGNIEAYGSAQEMFANAQLDAVSIATFNESHVELAIAALEYGLDVLVEKPMAVSSDQAKLLREKALASDRIVMVGMSSRFRYDCRALHGIAANGELGDIYYAKARILRRRGVPFGWFTNMAQSGGGPMMDIGVHALDAAWWMMGQPEPDQVMGKLFRKVAPYQTEGVGFYAAMSIDNKENPVYDVEDLGTAYITFKNGAVLTIEASWAVNGSEDDAMKIDLYGTKGGASLDPFTFFKESDRIPVSYDMKVQSNDYYQEEINHFIDCVLQRKQPVCDAAQGTEIVKLLEAIRISSETNSAVKL</sequence>
<dbReference type="InterPro" id="IPR036291">
    <property type="entry name" value="NAD(P)-bd_dom_sf"/>
</dbReference>
<reference evidence="5" key="1">
    <citation type="submission" date="2018-11" db="EMBL/GenBank/DDBJ databases">
        <title>Complete genome sequence of Paenibacillus sp. ML311-T8.</title>
        <authorList>
            <person name="Nam Y.-D."/>
            <person name="Kang J."/>
            <person name="Chung W.-H."/>
            <person name="Park Y.S."/>
        </authorList>
    </citation>
    <scope>NUCLEOTIDE SEQUENCE [LARGE SCALE GENOMIC DNA]</scope>
    <source>
        <strain evidence="5">ML311-T8</strain>
    </source>
</reference>
<dbReference type="Pfam" id="PF02894">
    <property type="entry name" value="GFO_IDH_MocA_C"/>
    <property type="match status" value="1"/>
</dbReference>
<dbReference type="Pfam" id="PF01408">
    <property type="entry name" value="GFO_IDH_MocA"/>
    <property type="match status" value="1"/>
</dbReference>
<dbReference type="Proteomes" id="UP000426246">
    <property type="component" value="Chromosome"/>
</dbReference>
<evidence type="ECO:0000259" key="3">
    <source>
        <dbReference type="Pfam" id="PF02894"/>
    </source>
</evidence>
<keyword evidence="5" id="KW-1185">Reference proteome</keyword>
<protein>
    <submittedName>
        <fullName evidence="4">Gfo/Idh/MocA family oxidoreductase</fullName>
    </submittedName>
</protein>
<dbReference type="PANTHER" id="PTHR43249:SF1">
    <property type="entry name" value="D-GLUCOSIDE 3-DEHYDROGENASE"/>
    <property type="match status" value="1"/>
</dbReference>
<dbReference type="SUPFAM" id="SSF51735">
    <property type="entry name" value="NAD(P)-binding Rossmann-fold domains"/>
    <property type="match status" value="1"/>
</dbReference>
<dbReference type="Gene3D" id="3.30.360.10">
    <property type="entry name" value="Dihydrodipicolinate Reductase, domain 2"/>
    <property type="match status" value="1"/>
</dbReference>
<dbReference type="InterPro" id="IPR000683">
    <property type="entry name" value="Gfo/Idh/MocA-like_OxRdtase_N"/>
</dbReference>
<evidence type="ECO:0000313" key="4">
    <source>
        <dbReference type="EMBL" id="QGQ95207.1"/>
    </source>
</evidence>
<comment type="similarity">
    <text evidence="1">Belongs to the Gfo/Idh/MocA family.</text>
</comment>
<dbReference type="Gene3D" id="3.40.50.720">
    <property type="entry name" value="NAD(P)-binding Rossmann-like Domain"/>
    <property type="match status" value="1"/>
</dbReference>
<dbReference type="InterPro" id="IPR004104">
    <property type="entry name" value="Gfo/Idh/MocA-like_OxRdtase_C"/>
</dbReference>
<evidence type="ECO:0000256" key="1">
    <source>
        <dbReference type="ARBA" id="ARBA00010928"/>
    </source>
</evidence>
<accession>A0A6B8RH28</accession>
<dbReference type="PANTHER" id="PTHR43249">
    <property type="entry name" value="UDP-N-ACETYL-2-AMINO-2-DEOXY-D-GLUCURONATE OXIDASE"/>
    <property type="match status" value="1"/>
</dbReference>
<dbReference type="KEGG" id="ppsc:EHS13_10065"/>
<proteinExistence type="inferred from homology"/>
<dbReference type="GO" id="GO:0000166">
    <property type="term" value="F:nucleotide binding"/>
    <property type="evidence" value="ECO:0007669"/>
    <property type="project" value="InterPro"/>
</dbReference>